<dbReference type="GeneID" id="39876748"/>
<dbReference type="RefSeq" id="XP_028869221.1">
    <property type="nucleotide sequence ID" value="XM_029013388.1"/>
</dbReference>
<evidence type="ECO:0000313" key="1">
    <source>
        <dbReference type="EMBL" id="GBE62978.1"/>
    </source>
</evidence>
<comment type="caution">
    <text evidence="1">The sequence shown here is derived from an EMBL/GenBank/DDBJ whole genome shotgun (WGS) entry which is preliminary data.</text>
</comment>
<dbReference type="Proteomes" id="UP000236319">
    <property type="component" value="Unassembled WGS sequence"/>
</dbReference>
<gene>
    <name evidence="1" type="ORF">BOVATA_044710</name>
</gene>
<evidence type="ECO:0000313" key="2">
    <source>
        <dbReference type="Proteomes" id="UP000236319"/>
    </source>
</evidence>
<reference evidence="1 2" key="1">
    <citation type="journal article" date="2017" name="BMC Genomics">
        <title>Whole-genome assembly of Babesia ovata and comparative genomics between closely related pathogens.</title>
        <authorList>
            <person name="Yamagishi J."/>
            <person name="Asada M."/>
            <person name="Hakimi H."/>
            <person name="Tanaka T.Q."/>
            <person name="Sugimoto C."/>
            <person name="Kawazu S."/>
        </authorList>
    </citation>
    <scope>NUCLEOTIDE SEQUENCE [LARGE SCALE GENOMIC DNA]</scope>
    <source>
        <strain evidence="1 2">Miyake</strain>
    </source>
</reference>
<dbReference type="VEuPathDB" id="PiroplasmaDB:BOVATA_044710"/>
<proteinExistence type="predicted"/>
<organism evidence="1 2">
    <name type="scientific">Babesia ovata</name>
    <dbReference type="NCBI Taxonomy" id="189622"/>
    <lineage>
        <taxon>Eukaryota</taxon>
        <taxon>Sar</taxon>
        <taxon>Alveolata</taxon>
        <taxon>Apicomplexa</taxon>
        <taxon>Aconoidasida</taxon>
        <taxon>Piroplasmida</taxon>
        <taxon>Babesiidae</taxon>
        <taxon>Babesia</taxon>
    </lineage>
</organism>
<keyword evidence="2" id="KW-1185">Reference proteome</keyword>
<sequence>MVVDVVAERLKEGRSLVPGADVSACEMHEVRVLAAAVFRGVGAVGGGECCGQFKGSVIQAKGEISGGCLERRLEAVLSRNIAVVPVVDE</sequence>
<protein>
    <submittedName>
        <fullName evidence="1">Uncharacterized protein</fullName>
    </submittedName>
</protein>
<accession>A0A2H6KJ17</accession>
<name>A0A2H6KJ17_9APIC</name>
<dbReference type="AlphaFoldDB" id="A0A2H6KJ17"/>
<dbReference type="EMBL" id="BDSA01000010">
    <property type="protein sequence ID" value="GBE62978.1"/>
    <property type="molecule type" value="Genomic_DNA"/>
</dbReference>